<dbReference type="GO" id="GO:0004674">
    <property type="term" value="F:protein serine/threonine kinase activity"/>
    <property type="evidence" value="ECO:0007669"/>
    <property type="project" value="UniProtKB-KW"/>
</dbReference>
<dbReference type="Proteomes" id="UP001150904">
    <property type="component" value="Unassembled WGS sequence"/>
</dbReference>
<evidence type="ECO:0000256" key="7">
    <source>
        <dbReference type="PROSITE-ProRule" id="PRU10141"/>
    </source>
</evidence>
<reference evidence="10" key="2">
    <citation type="journal article" date="2023" name="IMA Fungus">
        <title>Comparative genomic study of the Penicillium genus elucidates a diverse pangenome and 15 lateral gene transfer events.</title>
        <authorList>
            <person name="Petersen C."/>
            <person name="Sorensen T."/>
            <person name="Nielsen M.R."/>
            <person name="Sondergaard T.E."/>
            <person name="Sorensen J.L."/>
            <person name="Fitzpatrick D.A."/>
            <person name="Frisvad J.C."/>
            <person name="Nielsen K.L."/>
        </authorList>
    </citation>
    <scope>NUCLEOTIDE SEQUENCE</scope>
    <source>
        <strain evidence="10">IBT 15544</strain>
    </source>
</reference>
<proteinExistence type="inferred from homology"/>
<comment type="similarity">
    <text evidence="6">Belongs to the protein kinase superfamily. STE Ser/Thr protein kinase family. MAP kinase kinase subfamily.</text>
</comment>
<dbReference type="InterPro" id="IPR017441">
    <property type="entry name" value="Protein_kinase_ATP_BS"/>
</dbReference>
<dbReference type="OrthoDB" id="10252354at2759"/>
<evidence type="ECO:0000256" key="4">
    <source>
        <dbReference type="ARBA" id="ARBA00022777"/>
    </source>
</evidence>
<evidence type="ECO:0000313" key="11">
    <source>
        <dbReference type="Proteomes" id="UP001150904"/>
    </source>
</evidence>
<feature type="compositionally biased region" description="Pro residues" evidence="8">
    <location>
        <begin position="528"/>
        <end position="540"/>
    </location>
</feature>
<dbReference type="PROSITE" id="PS50011">
    <property type="entry name" value="PROTEIN_KINASE_DOM"/>
    <property type="match status" value="1"/>
</dbReference>
<dbReference type="InterPro" id="IPR050915">
    <property type="entry name" value="MAP_kinase_kinase"/>
</dbReference>
<dbReference type="PANTHER" id="PTHR47448:SF1">
    <property type="entry name" value="SERINE_THREONINE-PROTEIN KINASE STE7 HOMOLOG"/>
    <property type="match status" value="1"/>
</dbReference>
<evidence type="ECO:0000256" key="6">
    <source>
        <dbReference type="ARBA" id="ARBA00038035"/>
    </source>
</evidence>
<dbReference type="SUPFAM" id="SSF56112">
    <property type="entry name" value="Protein kinase-like (PK-like)"/>
    <property type="match status" value="1"/>
</dbReference>
<dbReference type="GeneID" id="83181833"/>
<keyword evidence="2" id="KW-0808">Transferase</keyword>
<keyword evidence="11" id="KW-1185">Reference proteome</keyword>
<dbReference type="RefSeq" id="XP_058306781.1">
    <property type="nucleotide sequence ID" value="XM_058454532.1"/>
</dbReference>
<keyword evidence="3 7" id="KW-0547">Nucleotide-binding</keyword>
<reference evidence="10" key="1">
    <citation type="submission" date="2022-12" db="EMBL/GenBank/DDBJ databases">
        <authorList>
            <person name="Petersen C."/>
        </authorList>
    </citation>
    <scope>NUCLEOTIDE SEQUENCE</scope>
    <source>
        <strain evidence="10">IBT 15544</strain>
    </source>
</reference>
<dbReference type="AlphaFoldDB" id="A0A9W9MDW2"/>
<evidence type="ECO:0000259" key="9">
    <source>
        <dbReference type="PROSITE" id="PS50011"/>
    </source>
</evidence>
<feature type="region of interest" description="Disordered" evidence="8">
    <location>
        <begin position="15"/>
        <end position="47"/>
    </location>
</feature>
<dbReference type="Pfam" id="PF00069">
    <property type="entry name" value="Pkinase"/>
    <property type="match status" value="1"/>
</dbReference>
<feature type="region of interest" description="Disordered" evidence="8">
    <location>
        <begin position="359"/>
        <end position="559"/>
    </location>
</feature>
<keyword evidence="5 7" id="KW-0067">ATP-binding</keyword>
<protein>
    <recommendedName>
        <fullName evidence="9">Protein kinase domain-containing protein</fullName>
    </recommendedName>
</protein>
<dbReference type="PROSITE" id="PS00108">
    <property type="entry name" value="PROTEIN_KINASE_ST"/>
    <property type="match status" value="1"/>
</dbReference>
<dbReference type="CDD" id="cd06620">
    <property type="entry name" value="PKc_Byr1_like"/>
    <property type="match status" value="1"/>
</dbReference>
<keyword evidence="4" id="KW-0418">Kinase</keyword>
<accession>A0A9W9MDW2</accession>
<dbReference type="InterPro" id="IPR049613">
    <property type="entry name" value="Byr1-like_cat"/>
</dbReference>
<evidence type="ECO:0000256" key="5">
    <source>
        <dbReference type="ARBA" id="ARBA00022840"/>
    </source>
</evidence>
<dbReference type="PANTHER" id="PTHR47448">
    <property type="entry name" value="DUAL SPECIFICITY MITOGEN-ACTIVATED PROTEIN KINASE KINASE DSOR1-LIKE PROTEIN"/>
    <property type="match status" value="1"/>
</dbReference>
<dbReference type="FunFam" id="3.30.200.20:FF:000261">
    <property type="entry name" value="MAP kinase kinase Ste7"/>
    <property type="match status" value="1"/>
</dbReference>
<dbReference type="Gene3D" id="3.30.200.20">
    <property type="entry name" value="Phosphorylase Kinase, domain 1"/>
    <property type="match status" value="1"/>
</dbReference>
<name>A0A9W9MDW2_9EURO</name>
<feature type="compositionally biased region" description="Low complexity" evidence="8">
    <location>
        <begin position="444"/>
        <end position="458"/>
    </location>
</feature>
<keyword evidence="1" id="KW-0723">Serine/threonine-protein kinase</keyword>
<dbReference type="GO" id="GO:0004712">
    <property type="term" value="F:protein serine/threonine/tyrosine kinase activity"/>
    <property type="evidence" value="ECO:0007669"/>
    <property type="project" value="UniProtKB-ARBA"/>
</dbReference>
<feature type="compositionally biased region" description="Polar residues" evidence="8">
    <location>
        <begin position="506"/>
        <end position="521"/>
    </location>
</feature>
<dbReference type="SMART" id="SM00220">
    <property type="entry name" value="S_TKc"/>
    <property type="match status" value="1"/>
</dbReference>
<dbReference type="GO" id="GO:0005524">
    <property type="term" value="F:ATP binding"/>
    <property type="evidence" value="ECO:0007669"/>
    <property type="project" value="UniProtKB-UniRule"/>
</dbReference>
<comment type="caution">
    <text evidence="10">The sequence shown here is derived from an EMBL/GenBank/DDBJ whole genome shotgun (WGS) entry which is preliminary data.</text>
</comment>
<feature type="compositionally biased region" description="Basic and acidic residues" evidence="8">
    <location>
        <begin position="468"/>
        <end position="480"/>
    </location>
</feature>
<dbReference type="FunFam" id="1.10.510.10:FF:000253">
    <property type="entry name" value="MAP kinase kinase Ste7"/>
    <property type="match status" value="1"/>
</dbReference>
<evidence type="ECO:0000256" key="3">
    <source>
        <dbReference type="ARBA" id="ARBA00022741"/>
    </source>
</evidence>
<dbReference type="InterPro" id="IPR000719">
    <property type="entry name" value="Prot_kinase_dom"/>
</dbReference>
<evidence type="ECO:0000256" key="2">
    <source>
        <dbReference type="ARBA" id="ARBA00022679"/>
    </source>
</evidence>
<dbReference type="InterPro" id="IPR008271">
    <property type="entry name" value="Ser/Thr_kinase_AS"/>
</dbReference>
<dbReference type="Gene3D" id="1.10.510.10">
    <property type="entry name" value="Transferase(Phosphotransferase) domain 1"/>
    <property type="match status" value="1"/>
</dbReference>
<dbReference type="GO" id="GO:0000165">
    <property type="term" value="P:MAPK cascade"/>
    <property type="evidence" value="ECO:0007669"/>
    <property type="project" value="UniProtKB-ARBA"/>
</dbReference>
<evidence type="ECO:0000256" key="1">
    <source>
        <dbReference type="ARBA" id="ARBA00022527"/>
    </source>
</evidence>
<dbReference type="EMBL" id="JAPQKR010000014">
    <property type="protein sequence ID" value="KAJ5198353.1"/>
    <property type="molecule type" value="Genomic_DNA"/>
</dbReference>
<gene>
    <name evidence="10" type="ORF">N7498_007470</name>
</gene>
<sequence>MADQFKARTLKRKNVKGLALNATPKPAASNPSDGDAQVPGAIGNSDGNRTDTLEIGLEFRLDLRSEDLVTLKELGAGNGGTVSKVMHASTKVVMARKIIRVDAKENVRKQILRELRVGHDCNSPNIVTFYGAFQNEARDIVLCMEYMDCGSLDRISKDFGPVRVDVLGKITESVLAGLVYLYEAHRIMHRDIKPSNVLVNSRGDIKLCDFGVATETVNSIADTFVGTSTYMAPERIQGGAYTVRSDVWSVGLTVMELAVGRFPFDTSDSAAGDRASAGPMGILDLLQQIVHETAPKLPKSDAFPPILHDFVGKCLLKKSEERPTPRELYDKDAFLQAAKRTPVDLQDWAISMMERHNRKSYLAPPAPKSLREGPTPSSNTPSSAGAASDVPPPISKSTPTTNKPLPLPLRQQAPSPYQQNPPSGEIPVNNSSDASTSHRYYGPSSSQNHHYSSSRSTRSPPPPSLEHLSLETKDDNDPRPGRMQSRFLGDPVSAVDAPPRPFMSPRSVSSHNTKSRTNLNPATMPIRSVPPPSGPPPLPPVSTGGNWRVYPGQMPGTNS</sequence>
<dbReference type="PROSITE" id="PS00107">
    <property type="entry name" value="PROTEIN_KINASE_ATP"/>
    <property type="match status" value="1"/>
</dbReference>
<dbReference type="InterPro" id="IPR011009">
    <property type="entry name" value="Kinase-like_dom_sf"/>
</dbReference>
<organism evidence="10 11">
    <name type="scientific">Penicillium cinerascens</name>
    <dbReference type="NCBI Taxonomy" id="70096"/>
    <lineage>
        <taxon>Eukaryota</taxon>
        <taxon>Fungi</taxon>
        <taxon>Dikarya</taxon>
        <taxon>Ascomycota</taxon>
        <taxon>Pezizomycotina</taxon>
        <taxon>Eurotiomycetes</taxon>
        <taxon>Eurotiomycetidae</taxon>
        <taxon>Eurotiales</taxon>
        <taxon>Aspergillaceae</taxon>
        <taxon>Penicillium</taxon>
    </lineage>
</organism>
<feature type="domain" description="Protein kinase" evidence="9">
    <location>
        <begin position="68"/>
        <end position="335"/>
    </location>
</feature>
<feature type="binding site" evidence="7">
    <location>
        <position position="97"/>
    </location>
    <ligand>
        <name>ATP</name>
        <dbReference type="ChEBI" id="CHEBI:30616"/>
    </ligand>
</feature>
<feature type="compositionally biased region" description="Polar residues" evidence="8">
    <location>
        <begin position="412"/>
        <end position="438"/>
    </location>
</feature>
<evidence type="ECO:0000313" key="10">
    <source>
        <dbReference type="EMBL" id="KAJ5198353.1"/>
    </source>
</evidence>
<feature type="compositionally biased region" description="Polar residues" evidence="8">
    <location>
        <begin position="375"/>
        <end position="385"/>
    </location>
</feature>
<evidence type="ECO:0000256" key="8">
    <source>
        <dbReference type="SAM" id="MobiDB-lite"/>
    </source>
</evidence>